<dbReference type="AlphaFoldDB" id="A0A9W8AJN8"/>
<reference evidence="19" key="1">
    <citation type="submission" date="2022-07" db="EMBL/GenBank/DDBJ databases">
        <title>Phylogenomic reconstructions and comparative analyses of Kickxellomycotina fungi.</title>
        <authorList>
            <person name="Reynolds N.K."/>
            <person name="Stajich J.E."/>
            <person name="Barry K."/>
            <person name="Grigoriev I.V."/>
            <person name="Crous P."/>
            <person name="Smith M.E."/>
        </authorList>
    </citation>
    <scope>NUCLEOTIDE SEQUENCE</scope>
    <source>
        <strain evidence="19">RSA 861</strain>
    </source>
</reference>
<feature type="region of interest" description="Disordered" evidence="16">
    <location>
        <begin position="508"/>
        <end position="529"/>
    </location>
</feature>
<evidence type="ECO:0000256" key="8">
    <source>
        <dbReference type="ARBA" id="ARBA00022807"/>
    </source>
</evidence>
<dbReference type="PANTHER" id="PTHR21646">
    <property type="entry name" value="UBIQUITIN CARBOXYL-TERMINAL HYDROLASE"/>
    <property type="match status" value="1"/>
</dbReference>
<dbReference type="OrthoDB" id="289038at2759"/>
<dbReference type="EMBL" id="JANBPT010000072">
    <property type="protein sequence ID" value="KAJ1928455.1"/>
    <property type="molecule type" value="Genomic_DNA"/>
</dbReference>
<evidence type="ECO:0000259" key="17">
    <source>
        <dbReference type="PROSITE" id="PS50235"/>
    </source>
</evidence>
<keyword evidence="6 15" id="KW-0833">Ubl conjugation pathway</keyword>
<dbReference type="Gene3D" id="3.30.40.10">
    <property type="entry name" value="Zinc/RING finger domain, C3HC4 (zinc finger)"/>
    <property type="match status" value="1"/>
</dbReference>
<dbReference type="PANTHER" id="PTHR21646:SF33">
    <property type="entry name" value="UBIQUITIN CARBOXYL-TERMINAL HYDROLASE 22"/>
    <property type="match status" value="1"/>
</dbReference>
<organism evidence="19 20">
    <name type="scientific">Tieghemiomyces parasiticus</name>
    <dbReference type="NCBI Taxonomy" id="78921"/>
    <lineage>
        <taxon>Eukaryota</taxon>
        <taxon>Fungi</taxon>
        <taxon>Fungi incertae sedis</taxon>
        <taxon>Zoopagomycota</taxon>
        <taxon>Kickxellomycotina</taxon>
        <taxon>Dimargaritomycetes</taxon>
        <taxon>Dimargaritales</taxon>
        <taxon>Dimargaritaceae</taxon>
        <taxon>Tieghemiomyces</taxon>
    </lineage>
</organism>
<dbReference type="InterPro" id="IPR050185">
    <property type="entry name" value="Ub_carboxyl-term_hydrolase"/>
</dbReference>
<dbReference type="Pfam" id="PF00443">
    <property type="entry name" value="UCH"/>
    <property type="match status" value="1"/>
</dbReference>
<dbReference type="GO" id="GO:0005634">
    <property type="term" value="C:nucleus"/>
    <property type="evidence" value="ECO:0007669"/>
    <property type="project" value="UniProtKB-SubCell"/>
</dbReference>
<keyword evidence="3 15" id="KW-0645">Protease</keyword>
<keyword evidence="20" id="KW-1185">Reference proteome</keyword>
<proteinExistence type="inferred from homology"/>
<accession>A0A9W8AJN8</accession>
<dbReference type="EC" id="3.4.19.12" evidence="15"/>
<evidence type="ECO:0000259" key="18">
    <source>
        <dbReference type="PROSITE" id="PS50271"/>
    </source>
</evidence>
<dbReference type="Proteomes" id="UP001150569">
    <property type="component" value="Unassembled WGS sequence"/>
</dbReference>
<evidence type="ECO:0000256" key="11">
    <source>
        <dbReference type="ARBA" id="ARBA00023163"/>
    </source>
</evidence>
<keyword evidence="5 14" id="KW-0863">Zinc-finger</keyword>
<dbReference type="PROSITE" id="PS50271">
    <property type="entry name" value="ZF_UBP"/>
    <property type="match status" value="1"/>
</dbReference>
<evidence type="ECO:0000256" key="4">
    <source>
        <dbReference type="ARBA" id="ARBA00022723"/>
    </source>
</evidence>
<dbReference type="InterPro" id="IPR028889">
    <property type="entry name" value="USP"/>
</dbReference>
<dbReference type="GO" id="GO:0008270">
    <property type="term" value="F:zinc ion binding"/>
    <property type="evidence" value="ECO:0007669"/>
    <property type="project" value="UniProtKB-KW"/>
</dbReference>
<dbReference type="InterPro" id="IPR038765">
    <property type="entry name" value="Papain-like_cys_pep_sf"/>
</dbReference>
<evidence type="ECO:0000256" key="16">
    <source>
        <dbReference type="SAM" id="MobiDB-lite"/>
    </source>
</evidence>
<dbReference type="GO" id="GO:0006508">
    <property type="term" value="P:proteolysis"/>
    <property type="evidence" value="ECO:0007669"/>
    <property type="project" value="UniProtKB-KW"/>
</dbReference>
<dbReference type="InterPro" id="IPR001394">
    <property type="entry name" value="Peptidase_C19_UCH"/>
</dbReference>
<sequence>MPKAGRSTSSSLPSPAPSWSDSTLPFQTLLASTGSFGNTYVPPATPLTTQSSADRSPGAIEGDSLDAVHRAGAHVPECTHLGQAKPSTLQRYRTLVKYSLFQKYQHRFLAGFQANQRDCAPPKGVRLQKLEAKRDAILARIPTPQCATCRRSFGQLLVCLHCDFTGCWSNGHLRAHQKANKHYLAVELGTLAVYCARCRDYVYSHPWEAMLRQERLRIYHRLCQLAEPRTRRLPLAECLAPETNNHDSTGADGALPGPCDGIRGLRNLGSTCFMNVVLQAFVHNPLLRAHFLSDPHSANRCTREACIACQMDQLYGQVFSGETTPYGPSGFLRAMWQSSTELAGYAQQDAHEFFITALNQIHMGLCGDDHTFNCPCAVHQTFAGQLQSTVTCLSCGHQAVANDPLLDVSLDLRPHTKRTRAEPLAASDDGPHSLLDCLHRFTAAESLDAQGYMCGSCGSACQAATKQLLFKSLPPVLSFQLKRFEHHSSASKIETFIRVPSELDMSPFTTRRAAGGNPRNAESASPSPPHPACHYQLFAVINHEGTLETGHYTMFARHRKQWFRFDDHLVTLASLSDVLQAKA</sequence>
<comment type="subcellular location">
    <subcellularLocation>
        <location evidence="2">Nucleus</location>
    </subcellularLocation>
</comment>
<evidence type="ECO:0000256" key="10">
    <source>
        <dbReference type="ARBA" id="ARBA00023015"/>
    </source>
</evidence>
<comment type="catalytic activity">
    <reaction evidence="1 15">
        <text>Thiol-dependent hydrolysis of ester, thioester, amide, peptide and isopeptide bonds formed by the C-terminal Gly of ubiquitin (a 76-residue protein attached to proteins as an intracellular targeting signal).</text>
        <dbReference type="EC" id="3.4.19.12"/>
    </reaction>
</comment>
<name>A0A9W8AJN8_9FUNG</name>
<dbReference type="InterPro" id="IPR013083">
    <property type="entry name" value="Znf_RING/FYVE/PHD"/>
</dbReference>
<dbReference type="Pfam" id="PF02148">
    <property type="entry name" value="zf-UBP"/>
    <property type="match status" value="1"/>
</dbReference>
<dbReference type="InterPro" id="IPR018200">
    <property type="entry name" value="USP_CS"/>
</dbReference>
<comment type="similarity">
    <text evidence="13">Belongs to the peptidase C19 family. UBP8 subfamily.</text>
</comment>
<dbReference type="SUPFAM" id="SSF57850">
    <property type="entry name" value="RING/U-box"/>
    <property type="match status" value="1"/>
</dbReference>
<dbReference type="GO" id="GO:0016579">
    <property type="term" value="P:protein deubiquitination"/>
    <property type="evidence" value="ECO:0007669"/>
    <property type="project" value="InterPro"/>
</dbReference>
<comment type="caution">
    <text evidence="19">The sequence shown here is derived from an EMBL/GenBank/DDBJ whole genome shotgun (WGS) entry which is preliminary data.</text>
</comment>
<keyword evidence="7 15" id="KW-0378">Hydrolase</keyword>
<evidence type="ECO:0000256" key="15">
    <source>
        <dbReference type="RuleBase" id="RU366025"/>
    </source>
</evidence>
<gene>
    <name evidence="19" type="ORF">IWQ60_002021</name>
</gene>
<feature type="compositionally biased region" description="Low complexity" evidence="16">
    <location>
        <begin position="7"/>
        <end position="22"/>
    </location>
</feature>
<evidence type="ECO:0000256" key="12">
    <source>
        <dbReference type="ARBA" id="ARBA00023242"/>
    </source>
</evidence>
<evidence type="ECO:0000256" key="13">
    <source>
        <dbReference type="ARBA" id="ARBA00038490"/>
    </source>
</evidence>
<feature type="region of interest" description="Disordered" evidence="16">
    <location>
        <begin position="1"/>
        <end position="23"/>
    </location>
</feature>
<evidence type="ECO:0000256" key="14">
    <source>
        <dbReference type="PROSITE-ProRule" id="PRU00502"/>
    </source>
</evidence>
<dbReference type="Gene3D" id="3.90.70.10">
    <property type="entry name" value="Cysteine proteinases"/>
    <property type="match status" value="1"/>
</dbReference>
<keyword evidence="11" id="KW-0804">Transcription</keyword>
<feature type="domain" description="USP" evidence="17">
    <location>
        <begin position="263"/>
        <end position="583"/>
    </location>
</feature>
<evidence type="ECO:0000256" key="2">
    <source>
        <dbReference type="ARBA" id="ARBA00004123"/>
    </source>
</evidence>
<dbReference type="InterPro" id="IPR001607">
    <property type="entry name" value="Znf_UBP"/>
</dbReference>
<dbReference type="GO" id="GO:0004843">
    <property type="term" value="F:cysteine-type deubiquitinase activity"/>
    <property type="evidence" value="ECO:0007669"/>
    <property type="project" value="UniProtKB-UniRule"/>
</dbReference>
<keyword evidence="8 15" id="KW-0788">Thiol protease</keyword>
<dbReference type="PROSITE" id="PS00973">
    <property type="entry name" value="USP_2"/>
    <property type="match status" value="1"/>
</dbReference>
<dbReference type="PROSITE" id="PS00972">
    <property type="entry name" value="USP_1"/>
    <property type="match status" value="1"/>
</dbReference>
<evidence type="ECO:0000256" key="3">
    <source>
        <dbReference type="ARBA" id="ARBA00022670"/>
    </source>
</evidence>
<feature type="region of interest" description="Disordered" evidence="16">
    <location>
        <begin position="41"/>
        <end position="62"/>
    </location>
</feature>
<evidence type="ECO:0000313" key="19">
    <source>
        <dbReference type="EMBL" id="KAJ1928455.1"/>
    </source>
</evidence>
<evidence type="ECO:0000256" key="6">
    <source>
        <dbReference type="ARBA" id="ARBA00022786"/>
    </source>
</evidence>
<evidence type="ECO:0000256" key="5">
    <source>
        <dbReference type="ARBA" id="ARBA00022771"/>
    </source>
</evidence>
<keyword evidence="9" id="KW-0862">Zinc</keyword>
<dbReference type="SUPFAM" id="SSF54001">
    <property type="entry name" value="Cysteine proteinases"/>
    <property type="match status" value="1"/>
</dbReference>
<evidence type="ECO:0000256" key="1">
    <source>
        <dbReference type="ARBA" id="ARBA00000707"/>
    </source>
</evidence>
<keyword evidence="10" id="KW-0805">Transcription regulation</keyword>
<protein>
    <recommendedName>
        <fullName evidence="15">Ubiquitin carboxyl-terminal hydrolase</fullName>
        <ecNumber evidence="15">3.4.19.12</ecNumber>
    </recommendedName>
</protein>
<dbReference type="PROSITE" id="PS50235">
    <property type="entry name" value="USP_3"/>
    <property type="match status" value="1"/>
</dbReference>
<feature type="domain" description="UBP-type" evidence="18">
    <location>
        <begin position="117"/>
        <end position="225"/>
    </location>
</feature>
<keyword evidence="4" id="KW-0479">Metal-binding</keyword>
<evidence type="ECO:0000313" key="20">
    <source>
        <dbReference type="Proteomes" id="UP001150569"/>
    </source>
</evidence>
<evidence type="ECO:0000256" key="7">
    <source>
        <dbReference type="ARBA" id="ARBA00022801"/>
    </source>
</evidence>
<evidence type="ECO:0000256" key="9">
    <source>
        <dbReference type="ARBA" id="ARBA00022833"/>
    </source>
</evidence>
<keyword evidence="12" id="KW-0539">Nucleus</keyword>